<evidence type="ECO:0000313" key="3">
    <source>
        <dbReference type="Proteomes" id="UP000218765"/>
    </source>
</evidence>
<dbReference type="Proteomes" id="UP000218765">
    <property type="component" value="Chromosome"/>
</dbReference>
<dbReference type="AlphaFoldDB" id="A0A1Z4VLT9"/>
<keyword evidence="1" id="KW-1133">Transmembrane helix</keyword>
<dbReference type="EMBL" id="AP018052">
    <property type="protein sequence ID" value="BAZ92445.1"/>
    <property type="molecule type" value="Genomic_DNA"/>
</dbReference>
<accession>A0A1Z4VLT9</accession>
<feature type="transmembrane region" description="Helical" evidence="1">
    <location>
        <begin position="92"/>
        <end position="109"/>
    </location>
</feature>
<feature type="transmembrane region" description="Helical" evidence="1">
    <location>
        <begin position="70"/>
        <end position="86"/>
    </location>
</feature>
<reference evidence="2 3" key="1">
    <citation type="submission" date="2017-05" db="EMBL/GenBank/DDBJ databases">
        <title>Thiocyanate degradation by Thiohalobacter thiocyanaticus FOKN1.</title>
        <authorList>
            <person name="Oshiki M."/>
            <person name="Fukushima T."/>
            <person name="Kawano S."/>
            <person name="Nakagawa J."/>
        </authorList>
    </citation>
    <scope>NUCLEOTIDE SEQUENCE [LARGE SCALE GENOMIC DNA]</scope>
    <source>
        <strain evidence="2 3">FOKN1</strain>
    </source>
</reference>
<keyword evidence="1" id="KW-0472">Membrane</keyword>
<dbReference type="OrthoDB" id="8561689at2"/>
<protein>
    <submittedName>
        <fullName evidence="2">Heme/copper-type cytochrome/quinol oxidase, subunit 3</fullName>
    </submittedName>
</protein>
<evidence type="ECO:0000313" key="2">
    <source>
        <dbReference type="EMBL" id="BAZ92445.1"/>
    </source>
</evidence>
<proteinExistence type="predicted"/>
<sequence>MSETATTATHLVTARSARFSAAAFNYGNIISLLAPFPLMIFWLGASMFVYCMNRHHPNEKVGHYTQQAAYRFYGVTGFFVAVAMFLPVNLNYYLIAWAVGAAILLPLTLRDLARIRRESWEDMEILAEPQE</sequence>
<keyword evidence="3" id="KW-1185">Reference proteome</keyword>
<dbReference type="RefSeq" id="WP_096363569.1">
    <property type="nucleotide sequence ID" value="NZ_AP018052.1"/>
</dbReference>
<organism evidence="2 3">
    <name type="scientific">Thiohalobacter thiocyanaticus</name>
    <dbReference type="NCBI Taxonomy" id="585455"/>
    <lineage>
        <taxon>Bacteria</taxon>
        <taxon>Pseudomonadati</taxon>
        <taxon>Pseudomonadota</taxon>
        <taxon>Gammaproteobacteria</taxon>
        <taxon>Thiohalobacterales</taxon>
        <taxon>Thiohalobacteraceae</taxon>
        <taxon>Thiohalobacter</taxon>
    </lineage>
</organism>
<gene>
    <name evidence="2" type="ORF">FOKN1_0040</name>
</gene>
<evidence type="ECO:0000256" key="1">
    <source>
        <dbReference type="SAM" id="Phobius"/>
    </source>
</evidence>
<name>A0A1Z4VLT9_9GAMM</name>
<dbReference type="KEGG" id="ttc:FOKN1_0040"/>
<keyword evidence="1" id="KW-0812">Transmembrane</keyword>
<feature type="transmembrane region" description="Helical" evidence="1">
    <location>
        <begin position="29"/>
        <end position="50"/>
    </location>
</feature>